<organism evidence="1">
    <name type="scientific">mine drainage metagenome</name>
    <dbReference type="NCBI Taxonomy" id="410659"/>
    <lineage>
        <taxon>unclassified sequences</taxon>
        <taxon>metagenomes</taxon>
        <taxon>ecological metagenomes</taxon>
    </lineage>
</organism>
<reference evidence="1" key="1">
    <citation type="submission" date="2013-08" db="EMBL/GenBank/DDBJ databases">
        <authorList>
            <person name="Mendez C."/>
            <person name="Richter M."/>
            <person name="Ferrer M."/>
            <person name="Sanchez J."/>
        </authorList>
    </citation>
    <scope>NUCLEOTIDE SEQUENCE</scope>
</reference>
<dbReference type="InterPro" id="IPR007408">
    <property type="entry name" value="DUF460"/>
</dbReference>
<dbReference type="Pfam" id="PF04312">
    <property type="entry name" value="DUF460"/>
    <property type="match status" value="1"/>
</dbReference>
<dbReference type="EMBL" id="AUZZ01001596">
    <property type="protein sequence ID" value="EQD63867.1"/>
    <property type="molecule type" value="Genomic_DNA"/>
</dbReference>
<gene>
    <name evidence="1" type="ORF">B2A_02317</name>
</gene>
<reference evidence="1" key="2">
    <citation type="journal article" date="2014" name="ISME J.">
        <title>Microbial stratification in low pH oxic and suboxic macroscopic growths along an acid mine drainage.</title>
        <authorList>
            <person name="Mendez-Garcia C."/>
            <person name="Mesa V."/>
            <person name="Sprenger R.R."/>
            <person name="Richter M."/>
            <person name="Diez M.S."/>
            <person name="Solano J."/>
            <person name="Bargiela R."/>
            <person name="Golyshina O.V."/>
            <person name="Manteca A."/>
            <person name="Ramos J.L."/>
            <person name="Gallego J.R."/>
            <person name="Llorente I."/>
            <person name="Martins Dos Santos V.A."/>
            <person name="Jensen O.N."/>
            <person name="Pelaez A.I."/>
            <person name="Sanchez J."/>
            <person name="Ferrer M."/>
        </authorList>
    </citation>
    <scope>NUCLEOTIDE SEQUENCE</scope>
</reference>
<name>T1B1Y7_9ZZZZ</name>
<dbReference type="PANTHER" id="PTHR40707">
    <property type="entry name" value="POSSIBLE NUCLEASE OF RNASE H FOLD, RUVC/YQGF FAMILY"/>
    <property type="match status" value="1"/>
</dbReference>
<dbReference type="AlphaFoldDB" id="T1B1Y7"/>
<dbReference type="PANTHER" id="PTHR40707:SF1">
    <property type="entry name" value="DUF460 DOMAIN-CONTAINING PROTEIN"/>
    <property type="match status" value="1"/>
</dbReference>
<protein>
    <submittedName>
        <fullName evidence="1">Protein containing DUF460</fullName>
    </submittedName>
</protein>
<evidence type="ECO:0000313" key="1">
    <source>
        <dbReference type="EMBL" id="EQD63867.1"/>
    </source>
</evidence>
<proteinExistence type="predicted"/>
<comment type="caution">
    <text evidence="1">The sequence shown here is derived from an EMBL/GenBank/DDBJ whole genome shotgun (WGS) entry which is preliminary data.</text>
</comment>
<accession>T1B1Y7</accession>
<sequence>MHIIVGLDPGKTIALACIDLNGRLLMHTHRKFADAGWVVSTIEKVGTPSIIATDKKRAGEEIRKINAIFNSRIFTPEKDLTLEEKRQLIKGTKLYNQHELDAYAAALKAYNIHSSKLKQAEHKVRTAGIDSSDIIKAKVIAKYSISEALLNKRSNRR</sequence>